<evidence type="ECO:0000256" key="1">
    <source>
        <dbReference type="SAM" id="SignalP"/>
    </source>
</evidence>
<dbReference type="OrthoDB" id="7272008at2759"/>
<protein>
    <submittedName>
        <fullName evidence="2">(African queen) hypothetical protein</fullName>
    </submittedName>
</protein>
<accession>A0A8J2R7X4</accession>
<dbReference type="Proteomes" id="UP000789524">
    <property type="component" value="Unassembled WGS sequence"/>
</dbReference>
<keyword evidence="1" id="KW-0732">Signal</keyword>
<evidence type="ECO:0000313" key="2">
    <source>
        <dbReference type="EMBL" id="CAG9580867.1"/>
    </source>
</evidence>
<keyword evidence="3" id="KW-1185">Reference proteome</keyword>
<name>A0A8J2R7X4_9NEOP</name>
<sequence length="121" mass="14196">MKTIFIVILSVLFAGIVQSRSLRDLETDVINDSTIEHNIEKRFVNPSLVNGGFSDKVISKIRAKRSEEECEKLRLCRLHARSNRNFFAAFELYFVNRENARLWDHHARSLAECSQRYSCYR</sequence>
<comment type="caution">
    <text evidence="2">The sequence shown here is derived from an EMBL/GenBank/DDBJ whole genome shotgun (WGS) entry which is preliminary data.</text>
</comment>
<dbReference type="EMBL" id="CAKASE010000080">
    <property type="protein sequence ID" value="CAG9580867.1"/>
    <property type="molecule type" value="Genomic_DNA"/>
</dbReference>
<dbReference type="AlphaFoldDB" id="A0A8J2R7X4"/>
<reference evidence="2" key="1">
    <citation type="submission" date="2021-09" db="EMBL/GenBank/DDBJ databases">
        <authorList>
            <person name="Martin H S."/>
        </authorList>
    </citation>
    <scope>NUCLEOTIDE SEQUENCE</scope>
</reference>
<feature type="signal peptide" evidence="1">
    <location>
        <begin position="1"/>
        <end position="19"/>
    </location>
</feature>
<evidence type="ECO:0000313" key="3">
    <source>
        <dbReference type="Proteomes" id="UP000789524"/>
    </source>
</evidence>
<proteinExistence type="predicted"/>
<organism evidence="2 3">
    <name type="scientific">Danaus chrysippus</name>
    <name type="common">African queen</name>
    <dbReference type="NCBI Taxonomy" id="151541"/>
    <lineage>
        <taxon>Eukaryota</taxon>
        <taxon>Metazoa</taxon>
        <taxon>Ecdysozoa</taxon>
        <taxon>Arthropoda</taxon>
        <taxon>Hexapoda</taxon>
        <taxon>Insecta</taxon>
        <taxon>Pterygota</taxon>
        <taxon>Neoptera</taxon>
        <taxon>Endopterygota</taxon>
        <taxon>Lepidoptera</taxon>
        <taxon>Glossata</taxon>
        <taxon>Ditrysia</taxon>
        <taxon>Papilionoidea</taxon>
        <taxon>Nymphalidae</taxon>
        <taxon>Danainae</taxon>
        <taxon>Danaini</taxon>
        <taxon>Danaina</taxon>
        <taxon>Danaus</taxon>
        <taxon>Anosia</taxon>
    </lineage>
</organism>
<gene>
    <name evidence="2" type="ORF">DCHRY22_LOCUS13658</name>
</gene>
<feature type="chain" id="PRO_5035240372" evidence="1">
    <location>
        <begin position="20"/>
        <end position="121"/>
    </location>
</feature>